<evidence type="ECO:0000313" key="1">
    <source>
        <dbReference type="EMBL" id="KAF7833003.1"/>
    </source>
</evidence>
<dbReference type="Proteomes" id="UP000634136">
    <property type="component" value="Unassembled WGS sequence"/>
</dbReference>
<evidence type="ECO:0000313" key="2">
    <source>
        <dbReference type="Proteomes" id="UP000634136"/>
    </source>
</evidence>
<accession>A0A834WUT7</accession>
<gene>
    <name evidence="1" type="ORF">G2W53_015336</name>
</gene>
<comment type="caution">
    <text evidence="1">The sequence shown here is derived from an EMBL/GenBank/DDBJ whole genome shotgun (WGS) entry which is preliminary data.</text>
</comment>
<keyword evidence="2" id="KW-1185">Reference proteome</keyword>
<sequence>MHGVGGEGKQVEGIVGMFIVKGSMAFWYSGSGERYGTFKEKGKVFADKANVFRFPSTSEHTHETIPRLLGSCSTLIHDKAYVPLECKPSEVEMEICEKELLISSPLPHGQAISFKKKLQITSSRAEEGQLSTFTGGQ</sequence>
<name>A0A834WUT7_9FABA</name>
<dbReference type="AlphaFoldDB" id="A0A834WUT7"/>
<organism evidence="1 2">
    <name type="scientific">Senna tora</name>
    <dbReference type="NCBI Taxonomy" id="362788"/>
    <lineage>
        <taxon>Eukaryota</taxon>
        <taxon>Viridiplantae</taxon>
        <taxon>Streptophyta</taxon>
        <taxon>Embryophyta</taxon>
        <taxon>Tracheophyta</taxon>
        <taxon>Spermatophyta</taxon>
        <taxon>Magnoliopsida</taxon>
        <taxon>eudicotyledons</taxon>
        <taxon>Gunneridae</taxon>
        <taxon>Pentapetalae</taxon>
        <taxon>rosids</taxon>
        <taxon>fabids</taxon>
        <taxon>Fabales</taxon>
        <taxon>Fabaceae</taxon>
        <taxon>Caesalpinioideae</taxon>
        <taxon>Cassia clade</taxon>
        <taxon>Senna</taxon>
    </lineage>
</organism>
<proteinExistence type="predicted"/>
<dbReference type="EMBL" id="JAAIUW010000005">
    <property type="protein sequence ID" value="KAF7833003.1"/>
    <property type="molecule type" value="Genomic_DNA"/>
</dbReference>
<reference evidence="1" key="1">
    <citation type="submission" date="2020-09" db="EMBL/GenBank/DDBJ databases">
        <title>Genome-Enabled Discovery of Anthraquinone Biosynthesis in Senna tora.</title>
        <authorList>
            <person name="Kang S.-H."/>
            <person name="Pandey R.P."/>
            <person name="Lee C.-M."/>
            <person name="Sim J.-S."/>
            <person name="Jeong J.-T."/>
            <person name="Choi B.-S."/>
            <person name="Jung M."/>
            <person name="Ginzburg D."/>
            <person name="Zhao K."/>
            <person name="Won S.Y."/>
            <person name="Oh T.-J."/>
            <person name="Yu Y."/>
            <person name="Kim N.-H."/>
            <person name="Lee O.R."/>
            <person name="Lee T.-H."/>
            <person name="Bashyal P."/>
            <person name="Kim T.-S."/>
            <person name="Lee W.-H."/>
            <person name="Kawkins C."/>
            <person name="Kim C.-K."/>
            <person name="Kim J.S."/>
            <person name="Ahn B.O."/>
            <person name="Rhee S.Y."/>
            <person name="Sohng J.K."/>
        </authorList>
    </citation>
    <scope>NUCLEOTIDE SEQUENCE</scope>
    <source>
        <tissue evidence="1">Leaf</tissue>
    </source>
</reference>
<protein>
    <submittedName>
        <fullName evidence="1">Uncharacterized protein</fullName>
    </submittedName>
</protein>